<evidence type="ECO:0000256" key="3">
    <source>
        <dbReference type="ARBA" id="ARBA00023163"/>
    </source>
</evidence>
<dbReference type="AlphaFoldDB" id="A0A1Y5RGK2"/>
<name>A0A1Y5RGK2_9RHOB</name>
<proteinExistence type="predicted"/>
<accession>A0A1Y5RGK2</accession>
<dbReference type="GO" id="GO:0003700">
    <property type="term" value="F:DNA-binding transcription factor activity"/>
    <property type="evidence" value="ECO:0007669"/>
    <property type="project" value="InterPro"/>
</dbReference>
<dbReference type="EMBL" id="FWFW01000001">
    <property type="protein sequence ID" value="SLN14183.1"/>
    <property type="molecule type" value="Genomic_DNA"/>
</dbReference>
<evidence type="ECO:0000313" key="6">
    <source>
        <dbReference type="Proteomes" id="UP000193307"/>
    </source>
</evidence>
<keyword evidence="1" id="KW-0805">Transcription regulation</keyword>
<dbReference type="CDD" id="cd06976">
    <property type="entry name" value="cupin_MtlR-like_N"/>
    <property type="match status" value="1"/>
</dbReference>
<sequence length="303" mass="34119">MTNNIPVELEVLAPRSESLRFLKHGWPDPLCRWHSHKECEIHLLVASHGKAFVGDYIGDFGPGSLFLTGPHLPHNWITDDAYSDPVGLRDMVIQFDQDRLLTLMQAFPEFNSLMAMLEQAQSGIEFVGIDPEHVQALIEASFDASGTAQVMPFLELLLHMSRHAEKRSLSVQKLYHNERSAKQLRITEVVDHVVKNYAEDMSVQMAADMAGMSPATFSRSFQTVTGNRFVEFVNRVRIGQACGMLYATDDQVTTICFQVGFQNLANFNRHFLAKKGMTPSAYRETARRELTRADLAMAVETAQ</sequence>
<dbReference type="SUPFAM" id="SSF46689">
    <property type="entry name" value="Homeodomain-like"/>
    <property type="match status" value="2"/>
</dbReference>
<keyword evidence="6" id="KW-1185">Reference proteome</keyword>
<dbReference type="OrthoDB" id="9816011at2"/>
<evidence type="ECO:0000256" key="1">
    <source>
        <dbReference type="ARBA" id="ARBA00023015"/>
    </source>
</evidence>
<keyword evidence="2" id="KW-0238">DNA-binding</keyword>
<dbReference type="Pfam" id="PF12833">
    <property type="entry name" value="HTH_18"/>
    <property type="match status" value="1"/>
</dbReference>
<feature type="domain" description="HTH araC/xylS-type" evidence="4">
    <location>
        <begin position="187"/>
        <end position="285"/>
    </location>
</feature>
<dbReference type="STRING" id="658057.SAMN04488032_101423"/>
<evidence type="ECO:0000256" key="2">
    <source>
        <dbReference type="ARBA" id="ARBA00023125"/>
    </source>
</evidence>
<dbReference type="SMART" id="SM00342">
    <property type="entry name" value="HTH_ARAC"/>
    <property type="match status" value="1"/>
</dbReference>
<keyword evidence="3" id="KW-0804">Transcription</keyword>
<gene>
    <name evidence="5" type="primary">yesS</name>
    <name evidence="5" type="ORF">PAM7971_00224</name>
</gene>
<dbReference type="InterPro" id="IPR009057">
    <property type="entry name" value="Homeodomain-like_sf"/>
</dbReference>
<organism evidence="5 6">
    <name type="scientific">Pacificibacter marinus</name>
    <dbReference type="NCBI Taxonomy" id="658057"/>
    <lineage>
        <taxon>Bacteria</taxon>
        <taxon>Pseudomonadati</taxon>
        <taxon>Pseudomonadota</taxon>
        <taxon>Alphaproteobacteria</taxon>
        <taxon>Rhodobacterales</taxon>
        <taxon>Roseobacteraceae</taxon>
        <taxon>Pacificibacter</taxon>
    </lineage>
</organism>
<dbReference type="Gene3D" id="1.10.10.60">
    <property type="entry name" value="Homeodomain-like"/>
    <property type="match status" value="2"/>
</dbReference>
<dbReference type="Proteomes" id="UP000193307">
    <property type="component" value="Unassembled WGS sequence"/>
</dbReference>
<reference evidence="5 6" key="1">
    <citation type="submission" date="2017-03" db="EMBL/GenBank/DDBJ databases">
        <authorList>
            <person name="Afonso C.L."/>
            <person name="Miller P.J."/>
            <person name="Scott M.A."/>
            <person name="Spackman E."/>
            <person name="Goraichik I."/>
            <person name="Dimitrov K.M."/>
            <person name="Suarez D.L."/>
            <person name="Swayne D.E."/>
        </authorList>
    </citation>
    <scope>NUCLEOTIDE SEQUENCE [LARGE SCALE GENOMIC DNA]</scope>
    <source>
        <strain evidence="5 6">CECT 7971</strain>
    </source>
</reference>
<dbReference type="PANTHER" id="PTHR43280:SF27">
    <property type="entry name" value="TRANSCRIPTIONAL REGULATOR MTLR"/>
    <property type="match status" value="1"/>
</dbReference>
<evidence type="ECO:0000259" key="4">
    <source>
        <dbReference type="PROSITE" id="PS01124"/>
    </source>
</evidence>
<protein>
    <submittedName>
        <fullName evidence="5">HTH-type transcriptional regulator YesS</fullName>
    </submittedName>
</protein>
<dbReference type="PANTHER" id="PTHR43280">
    <property type="entry name" value="ARAC-FAMILY TRANSCRIPTIONAL REGULATOR"/>
    <property type="match status" value="1"/>
</dbReference>
<evidence type="ECO:0000313" key="5">
    <source>
        <dbReference type="EMBL" id="SLN14183.1"/>
    </source>
</evidence>
<dbReference type="PROSITE" id="PS01124">
    <property type="entry name" value="HTH_ARAC_FAMILY_2"/>
    <property type="match status" value="1"/>
</dbReference>
<dbReference type="InterPro" id="IPR018060">
    <property type="entry name" value="HTH_AraC"/>
</dbReference>
<dbReference type="InterPro" id="IPR018062">
    <property type="entry name" value="HTH_AraC-typ_CS"/>
</dbReference>
<dbReference type="RefSeq" id="WP_085847143.1">
    <property type="nucleotide sequence ID" value="NZ_FNZV01000001.1"/>
</dbReference>
<dbReference type="PROSITE" id="PS00041">
    <property type="entry name" value="HTH_ARAC_FAMILY_1"/>
    <property type="match status" value="1"/>
</dbReference>
<dbReference type="GO" id="GO:0043565">
    <property type="term" value="F:sequence-specific DNA binding"/>
    <property type="evidence" value="ECO:0007669"/>
    <property type="project" value="InterPro"/>
</dbReference>